<dbReference type="Proteomes" id="UP000004079">
    <property type="component" value="Unassembled WGS sequence"/>
</dbReference>
<keyword evidence="1" id="KW-1133">Transmembrane helix</keyword>
<evidence type="ECO:0000313" key="3">
    <source>
        <dbReference type="Proteomes" id="UP000004079"/>
    </source>
</evidence>
<protein>
    <submittedName>
        <fullName evidence="2">Uncharacterized protein</fullName>
    </submittedName>
</protein>
<comment type="caution">
    <text evidence="2">The sequence shown here is derived from an EMBL/GenBank/DDBJ whole genome shotgun (WGS) entry which is preliminary data.</text>
</comment>
<dbReference type="HOGENOM" id="CLU_3028542_0_0_10"/>
<keyword evidence="1" id="KW-0472">Membrane</keyword>
<proteinExistence type="predicted"/>
<evidence type="ECO:0000313" key="2">
    <source>
        <dbReference type="EMBL" id="EFB31280.1"/>
    </source>
</evidence>
<dbReference type="EMBL" id="ACUZ02000039">
    <property type="protein sequence ID" value="EFB31280.1"/>
    <property type="molecule type" value="Genomic_DNA"/>
</dbReference>
<organism evidence="2 3">
    <name type="scientific">Segatella oris F0302</name>
    <dbReference type="NCBI Taxonomy" id="649760"/>
    <lineage>
        <taxon>Bacteria</taxon>
        <taxon>Pseudomonadati</taxon>
        <taxon>Bacteroidota</taxon>
        <taxon>Bacteroidia</taxon>
        <taxon>Bacteroidales</taxon>
        <taxon>Prevotellaceae</taxon>
        <taxon>Segatella</taxon>
    </lineage>
</organism>
<accession>D1QTV0</accession>
<sequence>MPLHRHIGKETPHSKRSVFVNIVILFLTLQNLTIYKMKDEKTDLILLFYSLRQTI</sequence>
<feature type="transmembrane region" description="Helical" evidence="1">
    <location>
        <begin position="18"/>
        <end position="35"/>
    </location>
</feature>
<keyword evidence="1" id="KW-0812">Transmembrane</keyword>
<evidence type="ECO:0000256" key="1">
    <source>
        <dbReference type="SAM" id="Phobius"/>
    </source>
</evidence>
<reference evidence="2 3" key="1">
    <citation type="submission" date="2009-11" db="EMBL/GenBank/DDBJ databases">
        <authorList>
            <person name="Weinstock G."/>
            <person name="Sodergren E."/>
            <person name="Clifton S."/>
            <person name="Fulton L."/>
            <person name="Fulton B."/>
            <person name="Courtney L."/>
            <person name="Fronick C."/>
            <person name="Harrison M."/>
            <person name="Strong C."/>
            <person name="Farmer C."/>
            <person name="Delahaunty K."/>
            <person name="Markovic C."/>
            <person name="Hall O."/>
            <person name="Minx P."/>
            <person name="Tomlinson C."/>
            <person name="Mitreva M."/>
            <person name="Nelson J."/>
            <person name="Hou S."/>
            <person name="Wollam A."/>
            <person name="Pepin K.H."/>
            <person name="Johnson M."/>
            <person name="Bhonagiri V."/>
            <person name="Nash W.E."/>
            <person name="Warren W."/>
            <person name="Chinwalla A."/>
            <person name="Mardis E.R."/>
            <person name="Wilson R.K."/>
        </authorList>
    </citation>
    <scope>NUCLEOTIDE SEQUENCE [LARGE SCALE GENOMIC DNA]</scope>
    <source>
        <strain evidence="2 3">F0302</strain>
    </source>
</reference>
<gene>
    <name evidence="2" type="ORF">HMPREF0971_02431</name>
</gene>
<name>D1QTV0_9BACT</name>
<dbReference type="AlphaFoldDB" id="D1QTV0"/>